<keyword evidence="2" id="KW-1185">Reference proteome</keyword>
<organism evidence="1 2">
    <name type="scientific">Gordonia soli NBRC 108243</name>
    <dbReference type="NCBI Taxonomy" id="1223545"/>
    <lineage>
        <taxon>Bacteria</taxon>
        <taxon>Bacillati</taxon>
        <taxon>Actinomycetota</taxon>
        <taxon>Actinomycetes</taxon>
        <taxon>Mycobacteriales</taxon>
        <taxon>Gordoniaceae</taxon>
        <taxon>Gordonia</taxon>
    </lineage>
</organism>
<dbReference type="AlphaFoldDB" id="M0QH61"/>
<evidence type="ECO:0000313" key="1">
    <source>
        <dbReference type="EMBL" id="GAC67965.1"/>
    </source>
</evidence>
<dbReference type="InterPro" id="IPR016181">
    <property type="entry name" value="Acyl_CoA_acyltransferase"/>
</dbReference>
<dbReference type="SUPFAM" id="SSF55729">
    <property type="entry name" value="Acyl-CoA N-acyltransferases (Nat)"/>
    <property type="match status" value="1"/>
</dbReference>
<dbReference type="Proteomes" id="UP000011666">
    <property type="component" value="Unassembled WGS sequence"/>
</dbReference>
<accession>M0QH61</accession>
<gene>
    <name evidence="1" type="ORF">GS4_11_02350</name>
</gene>
<evidence type="ECO:0008006" key="3">
    <source>
        <dbReference type="Google" id="ProtNLM"/>
    </source>
</evidence>
<dbReference type="RefSeq" id="WP_007619701.1">
    <property type="nucleotide sequence ID" value="NZ_BANX01000011.1"/>
</dbReference>
<evidence type="ECO:0000313" key="2">
    <source>
        <dbReference type="Proteomes" id="UP000011666"/>
    </source>
</evidence>
<comment type="caution">
    <text evidence="1">The sequence shown here is derived from an EMBL/GenBank/DDBJ whole genome shotgun (WGS) entry which is preliminary data.</text>
</comment>
<proteinExistence type="predicted"/>
<dbReference type="Gene3D" id="3.40.630.30">
    <property type="match status" value="1"/>
</dbReference>
<name>M0QH61_9ACTN</name>
<dbReference type="OrthoDB" id="4373681at2"/>
<sequence>MNTTEIVPTARDLTSDDREESVSLLSQTIAEVPFYQWLLGGKENTEAIAWYADTMFSAHIPGGARGVFDEAGHLYGLVLWTTSDRPATPLNEDGRNAAATMIASIPGFPQRYHEMRESERVWTPPERCFAVAFTAVDPHGRRKGLLSGLIDPLVAEADADGSAVLARTSDPELAQTYLRRWNAPTRAEFTLTDGPTIWIVQRDAPV</sequence>
<dbReference type="EMBL" id="BANX01000011">
    <property type="protein sequence ID" value="GAC67965.1"/>
    <property type="molecule type" value="Genomic_DNA"/>
</dbReference>
<reference evidence="1 2" key="1">
    <citation type="submission" date="2013-01" db="EMBL/GenBank/DDBJ databases">
        <title>Whole genome shotgun sequence of Gordonia soli NBRC 108243.</title>
        <authorList>
            <person name="Isaki-Nakamura S."/>
            <person name="Hosoyama A."/>
            <person name="Tsuchikane K."/>
            <person name="Ando Y."/>
            <person name="Baba S."/>
            <person name="Ohji S."/>
            <person name="Hamada M."/>
            <person name="Tamura T."/>
            <person name="Yamazoe A."/>
            <person name="Yamazaki S."/>
            <person name="Fujita N."/>
        </authorList>
    </citation>
    <scope>NUCLEOTIDE SEQUENCE [LARGE SCALE GENOMIC DNA]</scope>
    <source>
        <strain evidence="1 2">NBRC 108243</strain>
    </source>
</reference>
<dbReference type="eggNOG" id="ENOG5031VTA">
    <property type="taxonomic scope" value="Bacteria"/>
</dbReference>
<protein>
    <recommendedName>
        <fullName evidence="3">N-acetyltransferase domain-containing protein</fullName>
    </recommendedName>
</protein>